<sequence>MNTLELHYHIYQDNVKVAEHYLPWAFSMIESDYESTSLYILAALQKPYNIFEAEHYFRRAVEELELKVPTEQECTTYVVYKRLEELMNQPDDLFNKVYDLSTLIIYELDSPKQLASFVEISDLIDDFLYGDNYLKLTETMLKEEILRRAEKLIKSVKELDGID</sequence>
<accession>A0A0V8JMF6</accession>
<evidence type="ECO:0000313" key="1">
    <source>
        <dbReference type="EMBL" id="KSU88228.1"/>
    </source>
</evidence>
<reference evidence="1 2" key="1">
    <citation type="submission" date="2015-11" db="EMBL/GenBank/DDBJ databases">
        <title>Bacillus caseinolyticus sp nov.</title>
        <authorList>
            <person name="Dastager S.G."/>
            <person name="Mawlankar R."/>
        </authorList>
    </citation>
    <scope>NUCLEOTIDE SEQUENCE [LARGE SCALE GENOMIC DNA]</scope>
    <source>
        <strain evidence="1 2">SGD-V-76</strain>
    </source>
</reference>
<dbReference type="RefSeq" id="WP_062686705.1">
    <property type="nucleotide sequence ID" value="NZ_KQ758642.1"/>
</dbReference>
<dbReference type="AlphaFoldDB" id="A0A0V8JMF6"/>
<dbReference type="Proteomes" id="UP000053681">
    <property type="component" value="Unassembled WGS sequence"/>
</dbReference>
<proteinExistence type="predicted"/>
<protein>
    <submittedName>
        <fullName evidence="1">Uncharacterized protein</fullName>
    </submittedName>
</protein>
<dbReference type="EMBL" id="LNQP01000026">
    <property type="protein sequence ID" value="KSU88228.1"/>
    <property type="molecule type" value="Genomic_DNA"/>
</dbReference>
<organism evidence="1 2">
    <name type="scientific">Priestia veravalensis</name>
    <dbReference type="NCBI Taxonomy" id="1414648"/>
    <lineage>
        <taxon>Bacteria</taxon>
        <taxon>Bacillati</taxon>
        <taxon>Bacillota</taxon>
        <taxon>Bacilli</taxon>
        <taxon>Bacillales</taxon>
        <taxon>Bacillaceae</taxon>
        <taxon>Priestia</taxon>
    </lineage>
</organism>
<gene>
    <name evidence="1" type="ORF">AS180_08730</name>
</gene>
<evidence type="ECO:0000313" key="2">
    <source>
        <dbReference type="Proteomes" id="UP000053681"/>
    </source>
</evidence>
<name>A0A0V8JMF6_9BACI</name>
<comment type="caution">
    <text evidence="1">The sequence shown here is derived from an EMBL/GenBank/DDBJ whole genome shotgun (WGS) entry which is preliminary data.</text>
</comment>
<keyword evidence="2" id="KW-1185">Reference proteome</keyword>